<evidence type="ECO:0000313" key="1">
    <source>
        <dbReference type="EMBL" id="KAK9919311.1"/>
    </source>
</evidence>
<evidence type="ECO:0008006" key="3">
    <source>
        <dbReference type="Google" id="ProtNLM"/>
    </source>
</evidence>
<protein>
    <recommendedName>
        <fullName evidence="3">Secreted protein</fullName>
    </recommendedName>
</protein>
<evidence type="ECO:0000313" key="2">
    <source>
        <dbReference type="Proteomes" id="UP001457282"/>
    </source>
</evidence>
<organism evidence="1 2">
    <name type="scientific">Rubus argutus</name>
    <name type="common">Southern blackberry</name>
    <dbReference type="NCBI Taxonomy" id="59490"/>
    <lineage>
        <taxon>Eukaryota</taxon>
        <taxon>Viridiplantae</taxon>
        <taxon>Streptophyta</taxon>
        <taxon>Embryophyta</taxon>
        <taxon>Tracheophyta</taxon>
        <taxon>Spermatophyta</taxon>
        <taxon>Magnoliopsida</taxon>
        <taxon>eudicotyledons</taxon>
        <taxon>Gunneridae</taxon>
        <taxon>Pentapetalae</taxon>
        <taxon>rosids</taxon>
        <taxon>fabids</taxon>
        <taxon>Rosales</taxon>
        <taxon>Rosaceae</taxon>
        <taxon>Rosoideae</taxon>
        <taxon>Rosoideae incertae sedis</taxon>
        <taxon>Rubus</taxon>
    </lineage>
</organism>
<proteinExistence type="predicted"/>
<dbReference type="EMBL" id="JBEDUW010000006">
    <property type="protein sequence ID" value="KAK9919311.1"/>
    <property type="molecule type" value="Genomic_DNA"/>
</dbReference>
<accession>A0AAW1W5J4</accession>
<comment type="caution">
    <text evidence="1">The sequence shown here is derived from an EMBL/GenBank/DDBJ whole genome shotgun (WGS) entry which is preliminary data.</text>
</comment>
<dbReference type="AlphaFoldDB" id="A0AAW1W5J4"/>
<sequence length="139" mass="15711">MKTLRLELMIYAVGSWVVRYTLALREFLMLGKPMFAAGRLPFFCLLSLEIIDTCFPPRACPGHYKYLSILCRVSFIAFSVFYVKGKNGHMEAPSTASPITSCNGTSIHYLWTMAIVPIKYSKQSCIIPLAIARAWSVKY</sequence>
<reference evidence="1 2" key="1">
    <citation type="journal article" date="2023" name="G3 (Bethesda)">
        <title>A chromosome-length genome assembly and annotation of blackberry (Rubus argutus, cv. 'Hillquist').</title>
        <authorList>
            <person name="Bruna T."/>
            <person name="Aryal R."/>
            <person name="Dudchenko O."/>
            <person name="Sargent D.J."/>
            <person name="Mead D."/>
            <person name="Buti M."/>
            <person name="Cavallini A."/>
            <person name="Hytonen T."/>
            <person name="Andres J."/>
            <person name="Pham M."/>
            <person name="Weisz D."/>
            <person name="Mascagni F."/>
            <person name="Usai G."/>
            <person name="Natali L."/>
            <person name="Bassil N."/>
            <person name="Fernandez G.E."/>
            <person name="Lomsadze A."/>
            <person name="Armour M."/>
            <person name="Olukolu B."/>
            <person name="Poorten T."/>
            <person name="Britton C."/>
            <person name="Davik J."/>
            <person name="Ashrafi H."/>
            <person name="Aiden E.L."/>
            <person name="Borodovsky M."/>
            <person name="Worthington M."/>
        </authorList>
    </citation>
    <scope>NUCLEOTIDE SEQUENCE [LARGE SCALE GENOMIC DNA]</scope>
    <source>
        <strain evidence="1">PI 553951</strain>
    </source>
</reference>
<gene>
    <name evidence="1" type="ORF">M0R45_027915</name>
</gene>
<keyword evidence="2" id="KW-1185">Reference proteome</keyword>
<name>A0AAW1W5J4_RUBAR</name>
<dbReference type="Proteomes" id="UP001457282">
    <property type="component" value="Unassembled WGS sequence"/>
</dbReference>